<dbReference type="CDD" id="cd16990">
    <property type="entry name" value="ENTH_Epsin"/>
    <property type="match status" value="1"/>
</dbReference>
<accession>A0A7I8W8N9</accession>
<keyword evidence="6" id="KW-0446">Lipid-binding</keyword>
<dbReference type="GO" id="GO:0030276">
    <property type="term" value="F:clathrin binding"/>
    <property type="evidence" value="ECO:0007669"/>
    <property type="project" value="TreeGrafter"/>
</dbReference>
<evidence type="ECO:0000313" key="11">
    <source>
        <dbReference type="Proteomes" id="UP000549394"/>
    </source>
</evidence>
<dbReference type="SUPFAM" id="SSF48464">
    <property type="entry name" value="ENTH/VHS domain"/>
    <property type="match status" value="1"/>
</dbReference>
<dbReference type="FunFam" id="1.25.40.90:FF:000002">
    <property type="entry name" value="epsin-2 isoform X1"/>
    <property type="match status" value="1"/>
</dbReference>
<dbReference type="InterPro" id="IPR003903">
    <property type="entry name" value="UIM_dom"/>
</dbReference>
<reference evidence="10 11" key="1">
    <citation type="submission" date="2020-08" db="EMBL/GenBank/DDBJ databases">
        <authorList>
            <person name="Hejnol A."/>
        </authorList>
    </citation>
    <scope>NUCLEOTIDE SEQUENCE [LARGE SCALE GENOMIC DNA]</scope>
</reference>
<keyword evidence="11" id="KW-1185">Reference proteome</keyword>
<comment type="subcellular location">
    <subcellularLocation>
        <location evidence="1">Cytoplasm</location>
    </subcellularLocation>
</comment>
<proteinExistence type="inferred from homology"/>
<dbReference type="SMART" id="SM00273">
    <property type="entry name" value="ENTH"/>
    <property type="match status" value="1"/>
</dbReference>
<dbReference type="GO" id="GO:0006897">
    <property type="term" value="P:endocytosis"/>
    <property type="evidence" value="ECO:0007669"/>
    <property type="project" value="TreeGrafter"/>
</dbReference>
<feature type="domain" description="ENTH" evidence="9">
    <location>
        <begin position="9"/>
        <end position="140"/>
    </location>
</feature>
<dbReference type="PANTHER" id="PTHR12276">
    <property type="entry name" value="EPSIN/ENT-RELATED"/>
    <property type="match status" value="1"/>
</dbReference>
<dbReference type="InterPro" id="IPR008942">
    <property type="entry name" value="ENTH_VHS"/>
</dbReference>
<feature type="region of interest" description="Disordered" evidence="8">
    <location>
        <begin position="155"/>
        <end position="226"/>
    </location>
</feature>
<dbReference type="GO" id="GO:0005768">
    <property type="term" value="C:endosome"/>
    <property type="evidence" value="ECO:0007669"/>
    <property type="project" value="TreeGrafter"/>
</dbReference>
<feature type="coiled-coil region" evidence="7">
    <location>
        <begin position="119"/>
        <end position="149"/>
    </location>
</feature>
<comment type="caution">
    <text evidence="10">The sequence shown here is derived from an EMBL/GenBank/DDBJ whole genome shotgun (WGS) entry which is preliminary data.</text>
</comment>
<name>A0A7I8W8N9_9ANNE</name>
<feature type="region of interest" description="Disordered" evidence="8">
    <location>
        <begin position="282"/>
        <end position="363"/>
    </location>
</feature>
<evidence type="ECO:0000313" key="10">
    <source>
        <dbReference type="EMBL" id="CAD5124488.1"/>
    </source>
</evidence>
<dbReference type="GO" id="GO:0005886">
    <property type="term" value="C:plasma membrane"/>
    <property type="evidence" value="ECO:0007669"/>
    <property type="project" value="TreeGrafter"/>
</dbReference>
<dbReference type="GO" id="GO:0005543">
    <property type="term" value="F:phospholipid binding"/>
    <property type="evidence" value="ECO:0007669"/>
    <property type="project" value="TreeGrafter"/>
</dbReference>
<feature type="compositionally biased region" description="Basic and acidic residues" evidence="8">
    <location>
        <begin position="217"/>
        <end position="226"/>
    </location>
</feature>
<dbReference type="EMBL" id="CAJFCJ010000021">
    <property type="protein sequence ID" value="CAD5124488.1"/>
    <property type="molecule type" value="Genomic_DNA"/>
</dbReference>
<dbReference type="AlphaFoldDB" id="A0A7I8W8N9"/>
<evidence type="ECO:0000256" key="6">
    <source>
        <dbReference type="ARBA" id="ARBA00023121"/>
    </source>
</evidence>
<keyword evidence="5" id="KW-0677">Repeat</keyword>
<dbReference type="Pfam" id="PF01417">
    <property type="entry name" value="ENTH"/>
    <property type="match status" value="1"/>
</dbReference>
<keyword evidence="4" id="KW-0597">Phosphoprotein</keyword>
<dbReference type="PROSITE" id="PS50942">
    <property type="entry name" value="ENTH"/>
    <property type="match status" value="1"/>
</dbReference>
<gene>
    <name evidence="10" type="ORF">DGYR_LOCUS12023</name>
</gene>
<feature type="compositionally biased region" description="Polar residues" evidence="8">
    <location>
        <begin position="158"/>
        <end position="175"/>
    </location>
</feature>
<sequence length="510" mass="56126">MPIRRTIKNVVKNYSDAQVKVREATSNDPWNPSSTLMAGIADLTYNVVAFTEIMQIIWKRLNDHGKNWRHVYKSLVLLDYIVKTGSEKVAQQCRENIYVIQTLKDFQYMDDNRDQGASVREKAKQLVALLKDEERLKNERAKALKAKERFAQSAMGYGSNTTSPTVMHTSSSYGETFSPRPNVAASELDAARPSNSNEEELQLQLALAMSKEEAEEDERKRRGDDMKLHMAIEESKKEQESDQEQNDLVGLSLQQATATNDDDSVLSPQFRAYLQNPELEKGAAVPANDPWASGSKPTNGNKDDPWGSSSATSDPWGAPQQQQTDPWSSSKSPEKTGSNDPWGAPSQKESPWEDYSNLNKPGAANPLDDFDLIGNRSNTTTTTSVNIDNNTADAFNLTSLETNLPSKKTPENFLGEHSKLVNMDNLVSRPTPSPVNTNPFAALASGVPPTTNNPAARNPFAQQQAVPRIPMNQMARNSPTFQFGNEQQMPAPLVPLGGAGGAAANTNPFL</sequence>
<evidence type="ECO:0000256" key="4">
    <source>
        <dbReference type="ARBA" id="ARBA00022553"/>
    </source>
</evidence>
<dbReference type="InterPro" id="IPR013809">
    <property type="entry name" value="ENTH"/>
</dbReference>
<evidence type="ECO:0000256" key="2">
    <source>
        <dbReference type="ARBA" id="ARBA00010130"/>
    </source>
</evidence>
<evidence type="ECO:0000256" key="3">
    <source>
        <dbReference type="ARBA" id="ARBA00022490"/>
    </source>
</evidence>
<protein>
    <submittedName>
        <fullName evidence="10">DgyrCDS12769</fullName>
    </submittedName>
</protein>
<keyword evidence="3" id="KW-0963">Cytoplasm</keyword>
<dbReference type="Gene3D" id="1.25.40.90">
    <property type="match status" value="1"/>
</dbReference>
<evidence type="ECO:0000256" key="8">
    <source>
        <dbReference type="SAM" id="MobiDB-lite"/>
    </source>
</evidence>
<evidence type="ECO:0000259" key="9">
    <source>
        <dbReference type="PROSITE" id="PS50942"/>
    </source>
</evidence>
<evidence type="ECO:0000256" key="1">
    <source>
        <dbReference type="ARBA" id="ARBA00004496"/>
    </source>
</evidence>
<dbReference type="PROSITE" id="PS50330">
    <property type="entry name" value="UIM"/>
    <property type="match status" value="1"/>
</dbReference>
<evidence type="ECO:0000256" key="5">
    <source>
        <dbReference type="ARBA" id="ARBA00022737"/>
    </source>
</evidence>
<dbReference type="PANTHER" id="PTHR12276:SF115">
    <property type="entry name" value="FI19443P1"/>
    <property type="match status" value="1"/>
</dbReference>
<feature type="compositionally biased region" description="Polar residues" evidence="8">
    <location>
        <begin position="307"/>
        <end position="339"/>
    </location>
</feature>
<dbReference type="GO" id="GO:0030125">
    <property type="term" value="C:clathrin vesicle coat"/>
    <property type="evidence" value="ECO:0007669"/>
    <property type="project" value="TreeGrafter"/>
</dbReference>
<dbReference type="SMART" id="SM00726">
    <property type="entry name" value="UIM"/>
    <property type="match status" value="2"/>
</dbReference>
<keyword evidence="7" id="KW-0175">Coiled coil</keyword>
<dbReference type="Proteomes" id="UP000549394">
    <property type="component" value="Unassembled WGS sequence"/>
</dbReference>
<comment type="similarity">
    <text evidence="2">Belongs to the epsin family.</text>
</comment>
<organism evidence="10 11">
    <name type="scientific">Dimorphilus gyrociliatus</name>
    <dbReference type="NCBI Taxonomy" id="2664684"/>
    <lineage>
        <taxon>Eukaryota</taxon>
        <taxon>Metazoa</taxon>
        <taxon>Spiralia</taxon>
        <taxon>Lophotrochozoa</taxon>
        <taxon>Annelida</taxon>
        <taxon>Polychaeta</taxon>
        <taxon>Polychaeta incertae sedis</taxon>
        <taxon>Dinophilidae</taxon>
        <taxon>Dimorphilus</taxon>
    </lineage>
</organism>
<dbReference type="OrthoDB" id="4033880at2759"/>
<evidence type="ECO:0000256" key="7">
    <source>
        <dbReference type="SAM" id="Coils"/>
    </source>
</evidence>